<evidence type="ECO:0000256" key="12">
    <source>
        <dbReference type="ARBA" id="ARBA00022989"/>
    </source>
</evidence>
<name>A0A6N0A031_DERRT</name>
<comment type="similarity">
    <text evidence="3 18">Belongs to the complex I subunit 2 family.</text>
</comment>
<evidence type="ECO:0000256" key="5">
    <source>
        <dbReference type="ARBA" id="ARBA00021008"/>
    </source>
</evidence>
<sequence length="320" mass="37865">MFFKKLMVWMIIMTILISISSNSWFIYWLSMEMNLMSFIPILNNYKIKNCNSMIIYFVIQSFSSSLFFISSFQFNLSNSIFFLSLLNISILIKLAIFPFHFWLMSISESLSFNALFLILSFQKVIPLFILSNFFFHWIIIQVMISTLISSIMALNFKLVKKLLILSSISHQGWMISMIFKKINFWILYLITYSIIIYTITILCEKFNLISLINISNKKISYSNKMNLISQFMSLGGMPPFLGFFIKIMAICSLMKFNLFIIVILIISSLINLFFYFKILTPIFFFNVKSLKNSNFTFNKKTLFINMNFMLLIFFINLWTY</sequence>
<gene>
    <name evidence="20" type="primary">ND2</name>
</gene>
<keyword evidence="16 18" id="KW-0472">Membrane</keyword>
<dbReference type="PANTHER" id="PTHR46552">
    <property type="entry name" value="NADH-UBIQUINONE OXIDOREDUCTASE CHAIN 2"/>
    <property type="match status" value="1"/>
</dbReference>
<evidence type="ECO:0000256" key="11">
    <source>
        <dbReference type="ARBA" id="ARBA00022982"/>
    </source>
</evidence>
<keyword evidence="8 18" id="KW-0812">Transmembrane</keyword>
<keyword evidence="10 18" id="KW-1278">Translocase</keyword>
<feature type="transmembrane region" description="Helical" evidence="18">
    <location>
        <begin position="301"/>
        <end position="319"/>
    </location>
</feature>
<keyword evidence="13 18" id="KW-0520">NAD</keyword>
<evidence type="ECO:0000256" key="2">
    <source>
        <dbReference type="ARBA" id="ARBA00004448"/>
    </source>
</evidence>
<comment type="subcellular location">
    <subcellularLocation>
        <location evidence="2 18">Mitochondrion inner membrane</location>
        <topology evidence="2 18">Multi-pass membrane protein</topology>
    </subcellularLocation>
</comment>
<evidence type="ECO:0000256" key="9">
    <source>
        <dbReference type="ARBA" id="ARBA00022792"/>
    </source>
</evidence>
<evidence type="ECO:0000256" key="14">
    <source>
        <dbReference type="ARBA" id="ARBA00023075"/>
    </source>
</evidence>
<accession>A0A6N0A031</accession>
<evidence type="ECO:0000256" key="8">
    <source>
        <dbReference type="ARBA" id="ARBA00022692"/>
    </source>
</evidence>
<evidence type="ECO:0000256" key="3">
    <source>
        <dbReference type="ARBA" id="ARBA00007012"/>
    </source>
</evidence>
<dbReference type="InterPro" id="IPR050175">
    <property type="entry name" value="Complex_I_Subunit_2"/>
</dbReference>
<keyword evidence="11 18" id="KW-0249">Electron transport</keyword>
<feature type="transmembrane region" description="Helical" evidence="18">
    <location>
        <begin position="185"/>
        <end position="206"/>
    </location>
</feature>
<evidence type="ECO:0000313" key="20">
    <source>
        <dbReference type="EMBL" id="QKN99269.1"/>
    </source>
</evidence>
<dbReference type="GO" id="GO:0008137">
    <property type="term" value="F:NADH dehydrogenase (ubiquinone) activity"/>
    <property type="evidence" value="ECO:0007669"/>
    <property type="project" value="UniProtKB-EC"/>
</dbReference>
<evidence type="ECO:0000256" key="4">
    <source>
        <dbReference type="ARBA" id="ARBA00012944"/>
    </source>
</evidence>
<comment type="catalytic activity">
    <reaction evidence="17 18">
        <text>a ubiquinone + NADH + 5 H(+)(in) = a ubiquinol + NAD(+) + 4 H(+)(out)</text>
        <dbReference type="Rhea" id="RHEA:29091"/>
        <dbReference type="Rhea" id="RHEA-COMP:9565"/>
        <dbReference type="Rhea" id="RHEA-COMP:9566"/>
        <dbReference type="ChEBI" id="CHEBI:15378"/>
        <dbReference type="ChEBI" id="CHEBI:16389"/>
        <dbReference type="ChEBI" id="CHEBI:17976"/>
        <dbReference type="ChEBI" id="CHEBI:57540"/>
        <dbReference type="ChEBI" id="CHEBI:57945"/>
        <dbReference type="EC" id="7.1.1.2"/>
    </reaction>
</comment>
<keyword evidence="7 18" id="KW-0679">Respiratory chain</keyword>
<evidence type="ECO:0000256" key="18">
    <source>
        <dbReference type="RuleBase" id="RU003403"/>
    </source>
</evidence>
<protein>
    <recommendedName>
        <fullName evidence="5 18">NADH-ubiquinone oxidoreductase chain 2</fullName>
        <ecNumber evidence="4 18">7.1.1.2</ecNumber>
    </recommendedName>
</protein>
<dbReference type="InterPro" id="IPR003917">
    <property type="entry name" value="NADH_UbQ_OxRdtase_chain2"/>
</dbReference>
<evidence type="ECO:0000259" key="19">
    <source>
        <dbReference type="Pfam" id="PF00361"/>
    </source>
</evidence>
<feature type="transmembrane region" description="Helical" evidence="18">
    <location>
        <begin position="256"/>
        <end position="280"/>
    </location>
</feature>
<dbReference type="PANTHER" id="PTHR46552:SF1">
    <property type="entry name" value="NADH-UBIQUINONE OXIDOREDUCTASE CHAIN 2"/>
    <property type="match status" value="1"/>
</dbReference>
<evidence type="ECO:0000256" key="6">
    <source>
        <dbReference type="ARBA" id="ARBA00022448"/>
    </source>
</evidence>
<evidence type="ECO:0000256" key="15">
    <source>
        <dbReference type="ARBA" id="ARBA00023128"/>
    </source>
</evidence>
<dbReference type="EMBL" id="MT478096">
    <property type="protein sequence ID" value="QKN99269.1"/>
    <property type="molecule type" value="Genomic_DNA"/>
</dbReference>
<keyword evidence="6" id="KW-0813">Transport</keyword>
<dbReference type="AlphaFoldDB" id="A0A6N0A031"/>
<dbReference type="Pfam" id="PF00361">
    <property type="entry name" value="Proton_antipo_M"/>
    <property type="match status" value="1"/>
</dbReference>
<evidence type="ECO:0000256" key="13">
    <source>
        <dbReference type="ARBA" id="ARBA00023027"/>
    </source>
</evidence>
<keyword evidence="15 18" id="KW-0496">Mitochondrion</keyword>
<evidence type="ECO:0000256" key="17">
    <source>
        <dbReference type="ARBA" id="ARBA00049551"/>
    </source>
</evidence>
<keyword evidence="9 18" id="KW-0999">Mitochondrion inner membrane</keyword>
<dbReference type="PRINTS" id="PR01436">
    <property type="entry name" value="NADHDHGNASE2"/>
</dbReference>
<feature type="transmembrane region" description="Helical" evidence="18">
    <location>
        <begin position="50"/>
        <end position="74"/>
    </location>
</feature>
<evidence type="ECO:0000256" key="1">
    <source>
        <dbReference type="ARBA" id="ARBA00003257"/>
    </source>
</evidence>
<reference evidence="20" key="1">
    <citation type="journal article" date="2020" name="Mitochondrial DNA Part B Resour">
        <title>Complete mitogenome of the ixodid tick Dermacentor reticulatus (Acari: Ixodida).</title>
        <authorList>
            <person name="Kartashov M.Y."/>
            <person name="Shvalov A.N."/>
            <person name="Tupota N.L."/>
            <person name="Romanenko V.N."/>
            <person name="Moskvitina N.S."/>
            <person name="Ternovoi V.A."/>
            <person name="Loktev V.B."/>
        </authorList>
    </citation>
    <scope>NUCLEOTIDE SEQUENCE</scope>
</reference>
<dbReference type="InterPro" id="IPR001750">
    <property type="entry name" value="ND/Mrp_TM"/>
</dbReference>
<evidence type="ECO:0000256" key="16">
    <source>
        <dbReference type="ARBA" id="ARBA00023136"/>
    </source>
</evidence>
<feature type="domain" description="NADH:quinone oxidoreductase/Mrp antiporter transmembrane" evidence="19">
    <location>
        <begin position="21"/>
        <end position="270"/>
    </location>
</feature>
<feature type="transmembrane region" description="Helical" evidence="18">
    <location>
        <begin position="135"/>
        <end position="155"/>
    </location>
</feature>
<dbReference type="EC" id="7.1.1.2" evidence="4 18"/>
<geneLocation type="mitochondrion" evidence="20"/>
<keyword evidence="12 18" id="KW-1133">Transmembrane helix</keyword>
<evidence type="ECO:0000256" key="7">
    <source>
        <dbReference type="ARBA" id="ARBA00022660"/>
    </source>
</evidence>
<dbReference type="GO" id="GO:0006120">
    <property type="term" value="P:mitochondrial electron transport, NADH to ubiquinone"/>
    <property type="evidence" value="ECO:0007669"/>
    <property type="project" value="InterPro"/>
</dbReference>
<feature type="transmembrane region" description="Helical" evidence="18">
    <location>
        <begin position="80"/>
        <end position="103"/>
    </location>
</feature>
<dbReference type="GO" id="GO:0005743">
    <property type="term" value="C:mitochondrial inner membrane"/>
    <property type="evidence" value="ECO:0007669"/>
    <property type="project" value="UniProtKB-SubCell"/>
</dbReference>
<keyword evidence="14 18" id="KW-0830">Ubiquinone</keyword>
<comment type="function">
    <text evidence="1">Core subunit of the mitochondrial membrane respiratory chain NADH dehydrogenase (Complex I) that is believed to belong to the minimal assembly required for catalysis. Complex I functions in the transfer of electrons from NADH to the respiratory chain. The immediate electron acceptor for the enzyme is believed to be ubiquinone.</text>
</comment>
<feature type="transmembrane region" description="Helical" evidence="18">
    <location>
        <begin position="110"/>
        <end position="129"/>
    </location>
</feature>
<feature type="transmembrane region" description="Helical" evidence="18">
    <location>
        <begin position="6"/>
        <end position="29"/>
    </location>
</feature>
<proteinExistence type="inferred from homology"/>
<organism evidence="20">
    <name type="scientific">Dermacentor reticulatus</name>
    <name type="common">Ornate cow tick</name>
    <name type="synonym">Acarus reticulatus</name>
    <dbReference type="NCBI Taxonomy" id="57047"/>
    <lineage>
        <taxon>Eukaryota</taxon>
        <taxon>Metazoa</taxon>
        <taxon>Ecdysozoa</taxon>
        <taxon>Arthropoda</taxon>
        <taxon>Chelicerata</taxon>
        <taxon>Arachnida</taxon>
        <taxon>Acari</taxon>
        <taxon>Parasitiformes</taxon>
        <taxon>Ixodida</taxon>
        <taxon>Ixodoidea</taxon>
        <taxon>Ixodidae</taxon>
        <taxon>Rhipicephalinae</taxon>
        <taxon>Dermacentor</taxon>
    </lineage>
</organism>
<feature type="transmembrane region" description="Helical" evidence="18">
    <location>
        <begin position="227"/>
        <end position="250"/>
    </location>
</feature>
<evidence type="ECO:0000256" key="10">
    <source>
        <dbReference type="ARBA" id="ARBA00022967"/>
    </source>
</evidence>
<comment type="function">
    <text evidence="18">Core subunit of the mitochondrial membrane respiratory chain NADH dehydrogenase (Complex I) which catalyzes electron transfer from NADH through the respiratory chain, using ubiquinone as an electron acceptor. Essential for the catalytic activity and assembly of complex I.</text>
</comment>